<proteinExistence type="predicted"/>
<protein>
    <recommendedName>
        <fullName evidence="5">Cadherin domain-containing protein</fullName>
    </recommendedName>
</protein>
<accession>A0ABP9UZV6</accession>
<feature type="signal peptide" evidence="4">
    <location>
        <begin position="1"/>
        <end position="20"/>
    </location>
</feature>
<dbReference type="PANTHER" id="PTHR24026:SF126">
    <property type="entry name" value="PROTOCADHERIN FAT 4"/>
    <property type="match status" value="1"/>
</dbReference>
<evidence type="ECO:0000256" key="1">
    <source>
        <dbReference type="ARBA" id="ARBA00022692"/>
    </source>
</evidence>
<dbReference type="InterPro" id="IPR032179">
    <property type="entry name" value="Cry22Aa_Ig-like"/>
</dbReference>
<evidence type="ECO:0000256" key="4">
    <source>
        <dbReference type="SAM" id="SignalP"/>
    </source>
</evidence>
<dbReference type="SMART" id="SM00112">
    <property type="entry name" value="CA"/>
    <property type="match status" value="4"/>
</dbReference>
<keyword evidence="7" id="KW-1185">Reference proteome</keyword>
<feature type="domain" description="Cadherin" evidence="5">
    <location>
        <begin position="729"/>
        <end position="834"/>
    </location>
</feature>
<dbReference type="CDD" id="cd11304">
    <property type="entry name" value="Cadherin_repeat"/>
    <property type="match status" value="4"/>
</dbReference>
<feature type="region of interest" description="Disordered" evidence="3">
    <location>
        <begin position="180"/>
        <end position="232"/>
    </location>
</feature>
<keyword evidence="1" id="KW-0812">Transmembrane</keyword>
<dbReference type="Pfam" id="PF00028">
    <property type="entry name" value="Cadherin"/>
    <property type="match status" value="2"/>
</dbReference>
<dbReference type="InterPro" id="IPR002126">
    <property type="entry name" value="Cadherin-like_dom"/>
</dbReference>
<dbReference type="Pfam" id="PF16403">
    <property type="entry name" value="Bact_surface_Ig-like"/>
    <property type="match status" value="1"/>
</dbReference>
<evidence type="ECO:0000313" key="7">
    <source>
        <dbReference type="Proteomes" id="UP001424741"/>
    </source>
</evidence>
<organism evidence="6 7">
    <name type="scientific">Rubritalea halochordaticola</name>
    <dbReference type="NCBI Taxonomy" id="714537"/>
    <lineage>
        <taxon>Bacteria</taxon>
        <taxon>Pseudomonadati</taxon>
        <taxon>Verrucomicrobiota</taxon>
        <taxon>Verrucomicrobiia</taxon>
        <taxon>Verrucomicrobiales</taxon>
        <taxon>Rubritaleaceae</taxon>
        <taxon>Rubritalea</taxon>
    </lineage>
</organism>
<dbReference type="SUPFAM" id="SSF49313">
    <property type="entry name" value="Cadherin-like"/>
    <property type="match status" value="5"/>
</dbReference>
<evidence type="ECO:0000256" key="2">
    <source>
        <dbReference type="ARBA" id="ARBA00022989"/>
    </source>
</evidence>
<dbReference type="Proteomes" id="UP001424741">
    <property type="component" value="Unassembled WGS sequence"/>
</dbReference>
<feature type="chain" id="PRO_5045749342" description="Cadherin domain-containing protein" evidence="4">
    <location>
        <begin position="21"/>
        <end position="1061"/>
    </location>
</feature>
<dbReference type="Gene3D" id="2.60.40.10">
    <property type="entry name" value="Immunoglobulins"/>
    <property type="match status" value="1"/>
</dbReference>
<dbReference type="EMBL" id="BAABRL010000006">
    <property type="protein sequence ID" value="GAA5495912.1"/>
    <property type="molecule type" value="Genomic_DNA"/>
</dbReference>
<evidence type="ECO:0000259" key="5">
    <source>
        <dbReference type="PROSITE" id="PS50268"/>
    </source>
</evidence>
<dbReference type="PROSITE" id="PS50268">
    <property type="entry name" value="CADHERIN_2"/>
    <property type="match status" value="4"/>
</dbReference>
<dbReference type="InterPro" id="IPR013783">
    <property type="entry name" value="Ig-like_fold"/>
</dbReference>
<feature type="domain" description="Cadherin" evidence="5">
    <location>
        <begin position="843"/>
        <end position="934"/>
    </location>
</feature>
<evidence type="ECO:0000313" key="6">
    <source>
        <dbReference type="EMBL" id="GAA5495912.1"/>
    </source>
</evidence>
<sequence>MKTSLLSATALAITSVIALADSYNNNQSDIPETYDVTGITTRTDGTVETYNIPIENWPDKIQFTSIRGGDGGRAKATATVGSDKSAEGGGGAKIIAEFLIHPTASNCLRPGGQLRFIIGSRGENKTRGNAAGSGGGGGTGVLYKAPTDGADWEILAIAGGGGGGAASTVYNDTFDADGKNANNTTDGDDGGGSGRSGGTNGSAGTSTQGDSGGGGSYTENSRDNNGTLWVSGGRLGKSSGGAGGQASGYGSYGGFGCGGGGGGYVNTGGSTAYTGKGGGGGGYSGGGAGGNNGEGDGPGGGGGSYVNTSYSRTQAIFTRNSDRYNGNVAFTAPLNTNNGSLSGPTITLSGSSSITLAYGESYSEPGYSAVDLYNNTVTNITPTVSTNITNGVPGNHQVHYWAFDQFGNAGVSIRNVTIEAPNKPTFSTTGHVTVNEDSGSYTQNNFAYDFNSNDAQDSFDGYTVSNNNNSLFSTQPSINNSGRLTFTPKANAHGTATVSVYASDDTEFTDYADSETKTFTITINSLADNPTNVTLSNSSIVENITAVGAVSATEPFGGSLSYAITGGADSSLFSIGSNNGALAFKIAPDYESPADSNSDNTYQVTVTATGTDGSASQTFTISVTNEDEGITSMVISNDTIVENTTSIGTITATDEDGDDVTYAITGGFDPTFFTIDEDTGALSFKNAPDYEDPQDQLGSNLYIITITATSSGGSESRSYSISVTNKNEAPESIALSADEVQENTTTVGTVTATDPEGGTLNFTISGDDSSRFTIGYTTGVLVFKSAPDYENPIDTDGDNVYEVVVRVTDSTTSVLTPFQITVTNQEEGITSMNFSNNYIQENNTTIGTVEAIDEDGDTVTYDVTGGDDKAFFSIDPDTGELSFHDEPDYETPLDDDGNNSYHVIVTATTSDDFTLATAYTITVTNIDETTLEYFRDQYGLASDGSEDNSDMSGNGIANIFYYLHGLGDPNNITVDATRLPAISDSGTDTITYSFVQPIDNTSSYEIWPYYSDDLTNWKYLSPSGATTTDLGDGYQRVEITIPVTTSQNFYRIKAVDTSEIQ</sequence>
<evidence type="ECO:0000256" key="3">
    <source>
        <dbReference type="SAM" id="MobiDB-lite"/>
    </source>
</evidence>
<dbReference type="Gene3D" id="2.60.40.60">
    <property type="entry name" value="Cadherins"/>
    <property type="match status" value="4"/>
</dbReference>
<name>A0ABP9UZV6_9BACT</name>
<feature type="compositionally biased region" description="Gly residues" evidence="3">
    <location>
        <begin position="190"/>
        <end position="201"/>
    </location>
</feature>
<comment type="caution">
    <text evidence="6">The sequence shown here is derived from an EMBL/GenBank/DDBJ whole genome shotgun (WGS) entry which is preliminary data.</text>
</comment>
<keyword evidence="2" id="KW-1133">Transmembrane helix</keyword>
<gene>
    <name evidence="6" type="ORF">Rhal01_02093</name>
</gene>
<feature type="domain" description="Cadherin" evidence="5">
    <location>
        <begin position="527"/>
        <end position="634"/>
    </location>
</feature>
<dbReference type="PANTHER" id="PTHR24026">
    <property type="entry name" value="FAT ATYPICAL CADHERIN-RELATED"/>
    <property type="match status" value="1"/>
</dbReference>
<feature type="domain" description="Cadherin" evidence="5">
    <location>
        <begin position="645"/>
        <end position="732"/>
    </location>
</feature>
<keyword evidence="2" id="KW-0472">Membrane</keyword>
<keyword evidence="4" id="KW-0732">Signal</keyword>
<dbReference type="RefSeq" id="WP_346188648.1">
    <property type="nucleotide sequence ID" value="NZ_BAABRL010000006.1"/>
</dbReference>
<reference evidence="6 7" key="1">
    <citation type="submission" date="2024-02" db="EMBL/GenBank/DDBJ databases">
        <title>Rubritalea halochordaticola NBRC 107102.</title>
        <authorList>
            <person name="Ichikawa N."/>
            <person name="Katano-Makiyama Y."/>
            <person name="Hidaka K."/>
        </authorList>
    </citation>
    <scope>NUCLEOTIDE SEQUENCE [LARGE SCALE GENOMIC DNA]</scope>
    <source>
        <strain evidence="6 7">NBRC 107102</strain>
    </source>
</reference>
<dbReference type="InterPro" id="IPR015919">
    <property type="entry name" value="Cadherin-like_sf"/>
</dbReference>